<evidence type="ECO:0000313" key="1">
    <source>
        <dbReference type="Proteomes" id="UP000887566"/>
    </source>
</evidence>
<dbReference type="AlphaFoldDB" id="A0A914V9S3"/>
<evidence type="ECO:0000313" key="2">
    <source>
        <dbReference type="WBParaSite" id="PSAMB.scaffold1703size28591.g14601.t1"/>
    </source>
</evidence>
<accession>A0A914V9S3</accession>
<organism evidence="1 2">
    <name type="scientific">Plectus sambesii</name>
    <dbReference type="NCBI Taxonomy" id="2011161"/>
    <lineage>
        <taxon>Eukaryota</taxon>
        <taxon>Metazoa</taxon>
        <taxon>Ecdysozoa</taxon>
        <taxon>Nematoda</taxon>
        <taxon>Chromadorea</taxon>
        <taxon>Plectida</taxon>
        <taxon>Plectina</taxon>
        <taxon>Plectoidea</taxon>
        <taxon>Plectidae</taxon>
        <taxon>Plectus</taxon>
    </lineage>
</organism>
<protein>
    <submittedName>
        <fullName evidence="2">Uncharacterized protein</fullName>
    </submittedName>
</protein>
<proteinExistence type="predicted"/>
<reference evidence="2" key="1">
    <citation type="submission" date="2022-11" db="UniProtKB">
        <authorList>
            <consortium name="WormBaseParasite"/>
        </authorList>
    </citation>
    <scope>IDENTIFICATION</scope>
</reference>
<dbReference type="Proteomes" id="UP000887566">
    <property type="component" value="Unplaced"/>
</dbReference>
<name>A0A914V9S3_9BILA</name>
<dbReference type="WBParaSite" id="PSAMB.scaffold1703size28591.g14601.t1">
    <property type="protein sequence ID" value="PSAMB.scaffold1703size28591.g14601.t1"/>
    <property type="gene ID" value="PSAMB.scaffold1703size28591.g14601"/>
</dbReference>
<keyword evidence="1" id="KW-1185">Reference proteome</keyword>
<sequence>MGTGTTRRLSGLRLGFTDRDQLYDDFHPIRGQPSLLRRRRRDAHSLGGERRRHRRNYRGACGCSFRGVHIGGYQSSVGRWVRPTCRFHRFRRRPTVRARRPAASSCLTLLASHPPRELVRYSARRK</sequence>